<keyword evidence="5" id="KW-1185">Reference proteome</keyword>
<gene>
    <name evidence="4" type="ORF">SAMN05660462_01361</name>
</gene>
<evidence type="ECO:0000313" key="4">
    <source>
        <dbReference type="EMBL" id="SDY96401.1"/>
    </source>
</evidence>
<evidence type="ECO:0000313" key="5">
    <source>
        <dbReference type="Proteomes" id="UP000198625"/>
    </source>
</evidence>
<feature type="domain" description="VWFA" evidence="3">
    <location>
        <begin position="408"/>
        <end position="578"/>
    </location>
</feature>
<evidence type="ECO:0000256" key="1">
    <source>
        <dbReference type="SAM" id="MobiDB-lite"/>
    </source>
</evidence>
<dbReference type="InterPro" id="IPR002035">
    <property type="entry name" value="VWF_A"/>
</dbReference>
<reference evidence="4 5" key="1">
    <citation type="submission" date="2016-10" db="EMBL/GenBank/DDBJ databases">
        <authorList>
            <person name="de Groot N.N."/>
        </authorList>
    </citation>
    <scope>NUCLEOTIDE SEQUENCE [LARGE SCALE GENOMIC DNA]</scope>
    <source>
        <strain evidence="4 5">DSM 21650</strain>
    </source>
</reference>
<sequence>MVIKFSNPLALVLMPLILISFYYFSRSLKSMNKDKYRMILAIRSTVAILLILALAGMNIRTYVDNIATVFAVDLSDSTRNQHEEYKKFIEEALEHTTKKDKVGIITFGQNGEIEYPLRDDLESIEFQTKPNGGLSNIEKGLKIAQTLLPDDSMRRIVLLTDGEENTGNSSLEASLIKNKDISFKIYSPEKIQREDVQLKGIDVPSKLYENQEFDIVIEIFSNVKTKGRLSLYRDNELSGEREINIEKGKNRFVFSDVAQGSGFKTYKAVITSPVDSLTQNNEYSTFTEIQGTPRILLIEGESGQGREIYKLLEASSIEVDYIKDKEAPISLSELVKYKTIVMSDVSLEHIEGGFLNSLKSYVRDYGGGLLVSGGENSFALGGYYKTPLEEILPVDMEMKVKGEVPSLGLMLVIDKSGSMEGGQFGINKMEIAKEAAIKAVNSLKPKDKIGVIAFDGTAQWVVRISTTDDEESIKSAIGAIRAGGGTSILPALDEAYLALKDADTKLKHIILLTDGQAESTGYEVLMDNIKEEGITVSTVAVGGDSDTRLLEWIAGTGNGRYYFADEFSSIPEIFTKETFLASKAYINNRSFTPVISNIHDIISPFHEGIPNLDGYIGASSKERATTILISDVGDPILVSWQYGLGRTVAWTSDLNGSWSGEYLSTQEGIDFIKNMIEWTFPRASSDTIAFETVNNGDEQEIIVTNIDEFHQDISTVATIIAPDLNTFDIELVPSKPGEYRGNFPVSNKGVYIVKVNQYKDGDIVNSSNNVVLSNYSKEYDNTSNMNILEVLKNRSGGEFITNPNEVFIDDLDRVYGSRELYPLLISMALVLFIFDIGIRRLNLGLIRFKRKKESIQENVTNNIKNATKAKKEAHIRSTMSQSFNDLGADALSYKTEKEEAGKTKEEKRESEKSSDQSLDTSRLLKAKDKKRR</sequence>
<keyword evidence="2" id="KW-0812">Transmembrane</keyword>
<dbReference type="Gene3D" id="3.40.50.880">
    <property type="match status" value="1"/>
</dbReference>
<proteinExistence type="predicted"/>
<evidence type="ECO:0000256" key="2">
    <source>
        <dbReference type="SAM" id="Phobius"/>
    </source>
</evidence>
<dbReference type="SUPFAM" id="SSF52317">
    <property type="entry name" value="Class I glutamine amidotransferase-like"/>
    <property type="match status" value="1"/>
</dbReference>
<keyword evidence="2" id="KW-0472">Membrane</keyword>
<feature type="transmembrane region" description="Helical" evidence="2">
    <location>
        <begin position="820"/>
        <end position="841"/>
    </location>
</feature>
<dbReference type="Proteomes" id="UP000198625">
    <property type="component" value="Unassembled WGS sequence"/>
</dbReference>
<dbReference type="InterPro" id="IPR010768">
    <property type="entry name" value="GATase1-like"/>
</dbReference>
<keyword evidence="2" id="KW-1133">Transmembrane helix</keyword>
<dbReference type="InterPro" id="IPR036465">
    <property type="entry name" value="vWFA_dom_sf"/>
</dbReference>
<organism evidence="4 5">
    <name type="scientific">Proteiniborus ethanoligenes</name>
    <dbReference type="NCBI Taxonomy" id="415015"/>
    <lineage>
        <taxon>Bacteria</taxon>
        <taxon>Bacillati</taxon>
        <taxon>Bacillota</taxon>
        <taxon>Clostridia</taxon>
        <taxon>Eubacteriales</taxon>
        <taxon>Proteiniborus</taxon>
    </lineage>
</organism>
<accession>A0A1H3P5Q2</accession>
<dbReference type="Gene3D" id="3.40.50.410">
    <property type="entry name" value="von Willebrand factor, type A domain"/>
    <property type="match status" value="2"/>
</dbReference>
<feature type="transmembrane region" description="Helical" evidence="2">
    <location>
        <begin position="6"/>
        <end position="24"/>
    </location>
</feature>
<dbReference type="Pfam" id="PF07090">
    <property type="entry name" value="GATase1_like"/>
    <property type="match status" value="1"/>
</dbReference>
<dbReference type="PANTHER" id="PTHR37947:SF2">
    <property type="entry name" value="VON WILLEBRAND FACTOR TYPE A"/>
    <property type="match status" value="1"/>
</dbReference>
<evidence type="ECO:0000259" key="3">
    <source>
        <dbReference type="PROSITE" id="PS50234"/>
    </source>
</evidence>
<dbReference type="PROSITE" id="PS50234">
    <property type="entry name" value="VWFA"/>
    <property type="match status" value="1"/>
</dbReference>
<dbReference type="InterPro" id="IPR029062">
    <property type="entry name" value="Class_I_gatase-like"/>
</dbReference>
<dbReference type="CDD" id="cd00198">
    <property type="entry name" value="vWFA"/>
    <property type="match status" value="1"/>
</dbReference>
<dbReference type="Pfam" id="PF13519">
    <property type="entry name" value="VWA_2"/>
    <property type="match status" value="1"/>
</dbReference>
<feature type="transmembrane region" description="Helical" evidence="2">
    <location>
        <begin position="36"/>
        <end position="57"/>
    </location>
</feature>
<feature type="compositionally biased region" description="Basic and acidic residues" evidence="1">
    <location>
        <begin position="894"/>
        <end position="914"/>
    </location>
</feature>
<name>A0A1H3P5Q2_9FIRM</name>
<dbReference type="STRING" id="415015.SAMN05660462_01361"/>
<dbReference type="SUPFAM" id="SSF53300">
    <property type="entry name" value="vWA-like"/>
    <property type="match status" value="2"/>
</dbReference>
<dbReference type="Pfam" id="PF00092">
    <property type="entry name" value="VWA"/>
    <property type="match status" value="1"/>
</dbReference>
<dbReference type="AlphaFoldDB" id="A0A1H3P5Q2"/>
<dbReference type="SMART" id="SM00327">
    <property type="entry name" value="VWA"/>
    <property type="match status" value="2"/>
</dbReference>
<dbReference type="OrthoDB" id="9781333at2"/>
<feature type="region of interest" description="Disordered" evidence="1">
    <location>
        <begin position="894"/>
        <end position="932"/>
    </location>
</feature>
<dbReference type="PANTHER" id="PTHR37947">
    <property type="entry name" value="BLL2462 PROTEIN"/>
    <property type="match status" value="1"/>
</dbReference>
<dbReference type="RefSeq" id="WP_091728979.1">
    <property type="nucleotide sequence ID" value="NZ_FNQE01000013.1"/>
</dbReference>
<protein>
    <submittedName>
        <fullName evidence="4">Mg-chelatase subunit ChlD</fullName>
    </submittedName>
</protein>
<dbReference type="EMBL" id="FNQE01000013">
    <property type="protein sequence ID" value="SDY96401.1"/>
    <property type="molecule type" value="Genomic_DNA"/>
</dbReference>